<dbReference type="Gene3D" id="3.40.50.2300">
    <property type="match status" value="1"/>
</dbReference>
<evidence type="ECO:0000256" key="5">
    <source>
        <dbReference type="ARBA" id="ARBA00023163"/>
    </source>
</evidence>
<feature type="modified residue" description="4-aspartylphosphate" evidence="6">
    <location>
        <position position="63"/>
    </location>
</feature>
<evidence type="ECO:0000313" key="10">
    <source>
        <dbReference type="EMBL" id="CUI02170.1"/>
    </source>
</evidence>
<evidence type="ECO:0000256" key="6">
    <source>
        <dbReference type="PROSITE-ProRule" id="PRU00169"/>
    </source>
</evidence>
<dbReference type="PROSITE" id="PS51755">
    <property type="entry name" value="OMPR_PHOB"/>
    <property type="match status" value="1"/>
</dbReference>
<feature type="DNA-binding region" description="OmpR/PhoB-type" evidence="7">
    <location>
        <begin position="137"/>
        <end position="237"/>
    </location>
</feature>
<dbReference type="SMART" id="SM00448">
    <property type="entry name" value="REC"/>
    <property type="match status" value="1"/>
</dbReference>
<dbReference type="Proteomes" id="UP000051326">
    <property type="component" value="Unassembled WGS sequence"/>
</dbReference>
<keyword evidence="1 6" id="KW-0597">Phosphoprotein</keyword>
<gene>
    <name evidence="10" type="primary">arcA_4</name>
    <name evidence="10" type="ORF">PHA8399_04334</name>
</gene>
<dbReference type="Pfam" id="PF00486">
    <property type="entry name" value="Trans_reg_C"/>
    <property type="match status" value="1"/>
</dbReference>
<name>A0A0N7M5E0_9RHOB</name>
<evidence type="ECO:0000256" key="4">
    <source>
        <dbReference type="ARBA" id="ARBA00023125"/>
    </source>
</evidence>
<organism evidence="10 11">
    <name type="scientific">Leisingera aquaemixtae</name>
    <dbReference type="NCBI Taxonomy" id="1396826"/>
    <lineage>
        <taxon>Bacteria</taxon>
        <taxon>Pseudomonadati</taxon>
        <taxon>Pseudomonadota</taxon>
        <taxon>Alphaproteobacteria</taxon>
        <taxon>Rhodobacterales</taxon>
        <taxon>Roseobacteraceae</taxon>
        <taxon>Leisingera</taxon>
    </lineage>
</organism>
<dbReference type="GO" id="GO:0000976">
    <property type="term" value="F:transcription cis-regulatory region binding"/>
    <property type="evidence" value="ECO:0007669"/>
    <property type="project" value="TreeGrafter"/>
</dbReference>
<dbReference type="InterPro" id="IPR016032">
    <property type="entry name" value="Sig_transdc_resp-reg_C-effctor"/>
</dbReference>
<dbReference type="InterPro" id="IPR011006">
    <property type="entry name" value="CheY-like_superfamily"/>
</dbReference>
<dbReference type="AlphaFoldDB" id="A0A0N7M5E0"/>
<feature type="domain" description="OmpR/PhoB-type" evidence="9">
    <location>
        <begin position="137"/>
        <end position="237"/>
    </location>
</feature>
<dbReference type="Gene3D" id="1.10.10.10">
    <property type="entry name" value="Winged helix-like DNA-binding domain superfamily/Winged helix DNA-binding domain"/>
    <property type="match status" value="1"/>
</dbReference>
<evidence type="ECO:0000259" key="8">
    <source>
        <dbReference type="PROSITE" id="PS50110"/>
    </source>
</evidence>
<evidence type="ECO:0000256" key="3">
    <source>
        <dbReference type="ARBA" id="ARBA00023015"/>
    </source>
</evidence>
<dbReference type="SUPFAM" id="SSF52172">
    <property type="entry name" value="CheY-like"/>
    <property type="match status" value="1"/>
</dbReference>
<evidence type="ECO:0000256" key="7">
    <source>
        <dbReference type="PROSITE-ProRule" id="PRU01091"/>
    </source>
</evidence>
<dbReference type="EMBL" id="CYSR01000040">
    <property type="protein sequence ID" value="CUI02170.1"/>
    <property type="molecule type" value="Genomic_DNA"/>
</dbReference>
<dbReference type="InterPro" id="IPR036388">
    <property type="entry name" value="WH-like_DNA-bd_sf"/>
</dbReference>
<feature type="domain" description="Response regulatory" evidence="8">
    <location>
        <begin position="14"/>
        <end position="127"/>
    </location>
</feature>
<dbReference type="InterPro" id="IPR039420">
    <property type="entry name" value="WalR-like"/>
</dbReference>
<keyword evidence="3" id="KW-0805">Transcription regulation</keyword>
<dbReference type="PANTHER" id="PTHR48111:SF1">
    <property type="entry name" value="TWO-COMPONENT RESPONSE REGULATOR ORR33"/>
    <property type="match status" value="1"/>
</dbReference>
<evidence type="ECO:0000259" key="9">
    <source>
        <dbReference type="PROSITE" id="PS51755"/>
    </source>
</evidence>
<protein>
    <submittedName>
        <fullName evidence="10">Dye resistance protein</fullName>
    </submittedName>
</protein>
<dbReference type="GO" id="GO:0005829">
    <property type="term" value="C:cytosol"/>
    <property type="evidence" value="ECO:0007669"/>
    <property type="project" value="TreeGrafter"/>
</dbReference>
<dbReference type="GO" id="GO:0000156">
    <property type="term" value="F:phosphorelay response regulator activity"/>
    <property type="evidence" value="ECO:0007669"/>
    <property type="project" value="TreeGrafter"/>
</dbReference>
<reference evidence="10 11" key="1">
    <citation type="submission" date="2015-09" db="EMBL/GenBank/DDBJ databases">
        <authorList>
            <consortium name="Swine Surveillance"/>
        </authorList>
    </citation>
    <scope>NUCLEOTIDE SEQUENCE [LARGE SCALE GENOMIC DNA]</scope>
    <source>
        <strain evidence="10 11">CECT 8399</strain>
    </source>
</reference>
<dbReference type="InterPro" id="IPR001867">
    <property type="entry name" value="OmpR/PhoB-type_DNA-bd"/>
</dbReference>
<dbReference type="PROSITE" id="PS50110">
    <property type="entry name" value="RESPONSE_REGULATORY"/>
    <property type="match status" value="1"/>
</dbReference>
<evidence type="ECO:0000256" key="2">
    <source>
        <dbReference type="ARBA" id="ARBA00023012"/>
    </source>
</evidence>
<dbReference type="STRING" id="1396826.PHA8399_04334"/>
<dbReference type="SMART" id="SM00862">
    <property type="entry name" value="Trans_reg_C"/>
    <property type="match status" value="1"/>
</dbReference>
<dbReference type="GO" id="GO:0006355">
    <property type="term" value="P:regulation of DNA-templated transcription"/>
    <property type="evidence" value="ECO:0007669"/>
    <property type="project" value="InterPro"/>
</dbReference>
<dbReference type="Pfam" id="PF00072">
    <property type="entry name" value="Response_reg"/>
    <property type="match status" value="1"/>
</dbReference>
<accession>A0A0N7M5E0</accession>
<dbReference type="PANTHER" id="PTHR48111">
    <property type="entry name" value="REGULATOR OF RPOS"/>
    <property type="match status" value="1"/>
</dbReference>
<dbReference type="SUPFAM" id="SSF46894">
    <property type="entry name" value="C-terminal effector domain of the bipartite response regulators"/>
    <property type="match status" value="1"/>
</dbReference>
<dbReference type="GO" id="GO:0032993">
    <property type="term" value="C:protein-DNA complex"/>
    <property type="evidence" value="ECO:0007669"/>
    <property type="project" value="TreeGrafter"/>
</dbReference>
<keyword evidence="4 7" id="KW-0238">DNA-binding</keyword>
<keyword evidence="5" id="KW-0804">Transcription</keyword>
<dbReference type="InterPro" id="IPR001789">
    <property type="entry name" value="Sig_transdc_resp-reg_receiver"/>
</dbReference>
<dbReference type="Gene3D" id="6.10.250.690">
    <property type="match status" value="1"/>
</dbReference>
<proteinExistence type="predicted"/>
<evidence type="ECO:0000313" key="11">
    <source>
        <dbReference type="Proteomes" id="UP000051326"/>
    </source>
</evidence>
<sequence>MGQNWTFALMAQISVLAVEDEPDVRETLRIGLEGQGWTVVEAWDRESLFTAIRDHHIDIVTLDLKLGQEDGLELARELRQQRNLPILIISGRTEPFDRVQGLENGADDYVVKPFLVREVILRIAAILERYRTPSVAGSRITLGRNVLDIKRGIILRPNGQTIDLTNMEQQLLELFLRYPGRVLSRDDISMALHGRNWAPLDRTIDGHVARLRRKIEEPGEAPVLIRSVRGIGYVWNSNPLPQQHDNPAQ</sequence>
<dbReference type="CDD" id="cd00383">
    <property type="entry name" value="trans_reg_C"/>
    <property type="match status" value="1"/>
</dbReference>
<evidence type="ECO:0000256" key="1">
    <source>
        <dbReference type="ARBA" id="ARBA00022553"/>
    </source>
</evidence>
<keyword evidence="2" id="KW-0902">Two-component regulatory system</keyword>